<accession>A0A378WI06</accession>
<dbReference type="InterPro" id="IPR024498">
    <property type="entry name" value="DUF2786"/>
</dbReference>
<reference evidence="4 5" key="1">
    <citation type="submission" date="2018-06" db="EMBL/GenBank/DDBJ databases">
        <authorList>
            <consortium name="Pathogen Informatics"/>
            <person name="Doyle S."/>
        </authorList>
    </citation>
    <scope>NUCLEOTIDE SEQUENCE [LARGE SCALE GENOMIC DNA]</scope>
    <source>
        <strain evidence="4 5">NCTC13184</strain>
    </source>
</reference>
<name>A0A378WI06_9NOCA</name>
<dbReference type="InterPro" id="IPR055592">
    <property type="entry name" value="DUF7168"/>
</dbReference>
<evidence type="ECO:0000313" key="4">
    <source>
        <dbReference type="EMBL" id="SUA40829.1"/>
    </source>
</evidence>
<sequence length="282" mass="30486">MSTQMPQDKLLTRIGGLLRQAESTDNEHEAEAFMAAAQRLATRSSIDLAVARAHIAGRERRPTPMQKVVPIGEAGKKGLRTYVQLFVAIAAANDVRCDVTRTSTQVYAYGFDTDIATCEALYTSLLVQMVRASDHYIKSGAYKSATVEKVVVETRWGRTVQRRIQAPVAAVTARLNFQMAFADRIGRRLAQVKADVEAEAVGADTTAAESAGTALALRNKDLELTDFYSRTSEARGTWRGPQESTGYSPAARRAGDRAGRTARLGLSPELPAARGTLEAPGA</sequence>
<organism evidence="4 5">
    <name type="scientific">Nocardia africana</name>
    <dbReference type="NCBI Taxonomy" id="134964"/>
    <lineage>
        <taxon>Bacteria</taxon>
        <taxon>Bacillati</taxon>
        <taxon>Actinomycetota</taxon>
        <taxon>Actinomycetes</taxon>
        <taxon>Mycobacteriales</taxon>
        <taxon>Nocardiaceae</taxon>
        <taxon>Nocardia</taxon>
    </lineage>
</organism>
<evidence type="ECO:0000256" key="1">
    <source>
        <dbReference type="SAM" id="MobiDB-lite"/>
    </source>
</evidence>
<dbReference type="Pfam" id="PF10979">
    <property type="entry name" value="DUF2786"/>
    <property type="match status" value="1"/>
</dbReference>
<evidence type="ECO:0000313" key="5">
    <source>
        <dbReference type="Proteomes" id="UP000255082"/>
    </source>
</evidence>
<feature type="domain" description="DUF7168" evidence="3">
    <location>
        <begin position="81"/>
        <end position="209"/>
    </location>
</feature>
<dbReference type="AlphaFoldDB" id="A0A378WI06"/>
<gene>
    <name evidence="4" type="ORF">NCTC13184_00152</name>
</gene>
<proteinExistence type="predicted"/>
<protein>
    <submittedName>
        <fullName evidence="4">Protein of uncharacterized function (DUF2786)</fullName>
    </submittedName>
</protein>
<dbReference type="Proteomes" id="UP000255082">
    <property type="component" value="Unassembled WGS sequence"/>
</dbReference>
<evidence type="ECO:0000259" key="3">
    <source>
        <dbReference type="Pfam" id="PF23771"/>
    </source>
</evidence>
<evidence type="ECO:0000259" key="2">
    <source>
        <dbReference type="Pfam" id="PF10979"/>
    </source>
</evidence>
<feature type="region of interest" description="Disordered" evidence="1">
    <location>
        <begin position="233"/>
        <end position="282"/>
    </location>
</feature>
<dbReference type="Pfam" id="PF23771">
    <property type="entry name" value="DUF7168"/>
    <property type="match status" value="1"/>
</dbReference>
<feature type="domain" description="DUF2786" evidence="2">
    <location>
        <begin position="9"/>
        <end position="47"/>
    </location>
</feature>
<dbReference type="EMBL" id="UGRU01000001">
    <property type="protein sequence ID" value="SUA40829.1"/>
    <property type="molecule type" value="Genomic_DNA"/>
</dbReference>